<name>A0AAU9UFX2_EUPED</name>
<protein>
    <recommendedName>
        <fullName evidence="3">Endonuclease-reverse transcriptase</fullName>
    </recommendedName>
</protein>
<evidence type="ECO:0000313" key="1">
    <source>
        <dbReference type="EMBL" id="CAH2098078.1"/>
    </source>
</evidence>
<evidence type="ECO:0008006" key="3">
    <source>
        <dbReference type="Google" id="ProtNLM"/>
    </source>
</evidence>
<dbReference type="AlphaFoldDB" id="A0AAU9UFX2"/>
<comment type="caution">
    <text evidence="1">The sequence shown here is derived from an EMBL/GenBank/DDBJ whole genome shotgun (WGS) entry which is preliminary data.</text>
</comment>
<keyword evidence="2" id="KW-1185">Reference proteome</keyword>
<evidence type="ECO:0000313" key="2">
    <source>
        <dbReference type="Proteomes" id="UP001153954"/>
    </source>
</evidence>
<organism evidence="1 2">
    <name type="scientific">Euphydryas editha</name>
    <name type="common">Edith's checkerspot</name>
    <dbReference type="NCBI Taxonomy" id="104508"/>
    <lineage>
        <taxon>Eukaryota</taxon>
        <taxon>Metazoa</taxon>
        <taxon>Ecdysozoa</taxon>
        <taxon>Arthropoda</taxon>
        <taxon>Hexapoda</taxon>
        <taxon>Insecta</taxon>
        <taxon>Pterygota</taxon>
        <taxon>Neoptera</taxon>
        <taxon>Endopterygota</taxon>
        <taxon>Lepidoptera</taxon>
        <taxon>Glossata</taxon>
        <taxon>Ditrysia</taxon>
        <taxon>Papilionoidea</taxon>
        <taxon>Nymphalidae</taxon>
        <taxon>Nymphalinae</taxon>
        <taxon>Euphydryas</taxon>
    </lineage>
</organism>
<accession>A0AAU9UFX2</accession>
<dbReference type="Proteomes" id="UP001153954">
    <property type="component" value="Unassembled WGS sequence"/>
</dbReference>
<reference evidence="1" key="1">
    <citation type="submission" date="2022-03" db="EMBL/GenBank/DDBJ databases">
        <authorList>
            <person name="Tunstrom K."/>
        </authorList>
    </citation>
    <scope>NUCLEOTIDE SEQUENCE</scope>
</reference>
<dbReference type="EMBL" id="CAKOGL010000019">
    <property type="protein sequence ID" value="CAH2098078.1"/>
    <property type="molecule type" value="Genomic_DNA"/>
</dbReference>
<gene>
    <name evidence="1" type="ORF">EEDITHA_LOCUS13232</name>
</gene>
<proteinExistence type="predicted"/>
<sequence length="121" mass="14713">MEQWKGTPACTFLPQSNSSVTDLTYCIKKLKLRWTGQVIRNKKDKRIKDVIEWYPIQYKRKKGRQRRRWEDDIKRIAGTTWRRKTQDRRKKKRESAKKEIKLCCLVYMSISMSHYDGSRNK</sequence>